<dbReference type="OrthoDB" id="18388at2759"/>
<keyword evidence="7" id="KW-1185">Reference proteome</keyword>
<accession>A0A9P6U795</accession>
<evidence type="ECO:0000256" key="1">
    <source>
        <dbReference type="ARBA" id="ARBA00007861"/>
    </source>
</evidence>
<dbReference type="GO" id="GO:0005730">
    <property type="term" value="C:nucleolus"/>
    <property type="evidence" value="ECO:0007669"/>
    <property type="project" value="InterPro"/>
</dbReference>
<dbReference type="InterPro" id="IPR024977">
    <property type="entry name" value="Apc4-like_WD40_dom"/>
</dbReference>
<reference evidence="6" key="1">
    <citation type="journal article" date="2020" name="Fungal Divers.">
        <title>Resolving the Mortierellaceae phylogeny through synthesis of multi-gene phylogenetics and phylogenomics.</title>
        <authorList>
            <person name="Vandepol N."/>
            <person name="Liber J."/>
            <person name="Desiro A."/>
            <person name="Na H."/>
            <person name="Kennedy M."/>
            <person name="Barry K."/>
            <person name="Grigoriev I.V."/>
            <person name="Miller A.N."/>
            <person name="O'Donnell K."/>
            <person name="Stajich J.E."/>
            <person name="Bonito G."/>
        </authorList>
    </citation>
    <scope>NUCLEOTIDE SEQUENCE</scope>
    <source>
        <strain evidence="6">KOD948</strain>
    </source>
</reference>
<dbReference type="InterPro" id="IPR037379">
    <property type="entry name" value="WDR74/Nsa1"/>
</dbReference>
<comment type="similarity">
    <text evidence="1">Belongs to the NSA1 family.</text>
</comment>
<comment type="caution">
    <text evidence="6">The sequence shown here is derived from an EMBL/GenBank/DDBJ whole genome shotgun (WGS) entry which is preliminary data.</text>
</comment>
<dbReference type="PANTHER" id="PTHR16038">
    <property type="entry name" value="NOP SEVEN ASSOCIATED PROTEIN 1"/>
    <property type="match status" value="1"/>
</dbReference>
<organism evidence="6 7">
    <name type="scientific">Mortierella polycephala</name>
    <dbReference type="NCBI Taxonomy" id="41804"/>
    <lineage>
        <taxon>Eukaryota</taxon>
        <taxon>Fungi</taxon>
        <taxon>Fungi incertae sedis</taxon>
        <taxon>Mucoromycota</taxon>
        <taxon>Mortierellomycotina</taxon>
        <taxon>Mortierellomycetes</taxon>
        <taxon>Mortierellales</taxon>
        <taxon>Mortierellaceae</taxon>
        <taxon>Mortierella</taxon>
    </lineage>
</organism>
<dbReference type="AlphaFoldDB" id="A0A9P6U795"/>
<dbReference type="GO" id="GO:0030687">
    <property type="term" value="C:preribosome, large subunit precursor"/>
    <property type="evidence" value="ECO:0007669"/>
    <property type="project" value="TreeGrafter"/>
</dbReference>
<dbReference type="InterPro" id="IPR015943">
    <property type="entry name" value="WD40/YVTN_repeat-like_dom_sf"/>
</dbReference>
<feature type="compositionally biased region" description="Acidic residues" evidence="4">
    <location>
        <begin position="427"/>
        <end position="436"/>
    </location>
</feature>
<evidence type="ECO:0000256" key="3">
    <source>
        <dbReference type="ARBA" id="ARBA00014234"/>
    </source>
</evidence>
<evidence type="ECO:0000256" key="2">
    <source>
        <dbReference type="ARBA" id="ARBA00011187"/>
    </source>
</evidence>
<dbReference type="Proteomes" id="UP000726737">
    <property type="component" value="Unassembled WGS sequence"/>
</dbReference>
<dbReference type="Gene3D" id="2.130.10.10">
    <property type="entry name" value="YVTN repeat-like/Quinoprotein amine dehydrogenase"/>
    <property type="match status" value="2"/>
</dbReference>
<dbReference type="SUPFAM" id="SSF50978">
    <property type="entry name" value="WD40 repeat-like"/>
    <property type="match status" value="1"/>
</dbReference>
<evidence type="ECO:0000259" key="5">
    <source>
        <dbReference type="Pfam" id="PF12894"/>
    </source>
</evidence>
<name>A0A9P6U795_9FUNG</name>
<feature type="region of interest" description="Disordered" evidence="4">
    <location>
        <begin position="403"/>
        <end position="455"/>
    </location>
</feature>
<proteinExistence type="inferred from homology"/>
<evidence type="ECO:0000313" key="7">
    <source>
        <dbReference type="Proteomes" id="UP000726737"/>
    </source>
</evidence>
<dbReference type="Pfam" id="PF12894">
    <property type="entry name" value="ANAPC4_WD40"/>
    <property type="match status" value="1"/>
</dbReference>
<protein>
    <recommendedName>
        <fullName evidence="3">Ribosome biogenesis protein NSA1</fullName>
    </recommendedName>
</protein>
<gene>
    <name evidence="6" type="primary">WDR74</name>
    <name evidence="6" type="ORF">BG011_000275</name>
</gene>
<feature type="region of interest" description="Disordered" evidence="4">
    <location>
        <begin position="184"/>
        <end position="231"/>
    </location>
</feature>
<comment type="subunit">
    <text evidence="2">Component of the pre-66S ribosomal particle.</text>
</comment>
<evidence type="ECO:0000256" key="4">
    <source>
        <dbReference type="SAM" id="MobiDB-lite"/>
    </source>
</evidence>
<feature type="domain" description="Anaphase-promoting complex subunit 4-like WD40" evidence="5">
    <location>
        <begin position="51"/>
        <end position="100"/>
    </location>
</feature>
<dbReference type="EMBL" id="JAAAJA010000105">
    <property type="protein sequence ID" value="KAG0262155.1"/>
    <property type="molecule type" value="Genomic_DNA"/>
</dbReference>
<evidence type="ECO:0000313" key="6">
    <source>
        <dbReference type="EMBL" id="KAG0262155.1"/>
    </source>
</evidence>
<dbReference type="PANTHER" id="PTHR16038:SF4">
    <property type="entry name" value="WD REPEAT-CONTAINING PROTEIN 74"/>
    <property type="match status" value="1"/>
</dbReference>
<dbReference type="GO" id="GO:0042273">
    <property type="term" value="P:ribosomal large subunit biogenesis"/>
    <property type="evidence" value="ECO:0007669"/>
    <property type="project" value="InterPro"/>
</dbReference>
<dbReference type="InterPro" id="IPR036322">
    <property type="entry name" value="WD40_repeat_dom_sf"/>
</dbReference>
<dbReference type="CDD" id="cd22857">
    <property type="entry name" value="WDR74"/>
    <property type="match status" value="1"/>
</dbReference>
<sequence>MSSRRFYTGDEQGLVKVVTITELPVVKVKRVRRNQPAPEAPTKPVPTVETWGAPDRNKAVQLLCWDHEKKHLVVARKNGLVQLMDPKDGAVISEFQHTLGKDNKIDNFFVGLFANAESIITCVNTGELTVQSIQDRTKSTVVNVGKDICRMRVHPKEHHIIATAGKEQELTIWDLNVLCRDPSEDAEPQAETIKGKKRGKNGKAGSIKESSPSTAGLGKKANGTSGPEARYKSKEVLARGQLFKAKNVKNDHLDLRVPVWNTELQFLSHFDFSRIAVGTRFHQIRVYDIKNGARRPAVDAEVGEMPVVAMANGRDAGEVIFSDTVTNVYSVDTLTGQILGQYKGFAGVTTALETFTPFEDDEATHLVSVAMDRCLRVHEMSKTRKLLHKVYLKQRMTAVVVGEYTPVEPTEDDEEGGNSRSKKNAGNDDENDDDLWESMGKLEDKKSKKRKINKE</sequence>